<evidence type="ECO:0000256" key="2">
    <source>
        <dbReference type="ARBA" id="ARBA00022692"/>
    </source>
</evidence>
<name>A0AAV4EWF9_9GAST</name>
<sequence>MDRHWCVIYILLLVCVVEVISKRKYKEGDVKLVGGQKRYMGTVLVRYNNRWGAICDGGWDKKDAHVVCNQLGFYAAASAPRGSKFGIGRSK</sequence>
<feature type="chain" id="PRO_5043315721" evidence="10">
    <location>
        <begin position="22"/>
        <end position="91"/>
    </location>
</feature>
<evidence type="ECO:0000256" key="3">
    <source>
        <dbReference type="ARBA" id="ARBA00022729"/>
    </source>
</evidence>
<dbReference type="Pfam" id="PF00530">
    <property type="entry name" value="SRCR"/>
    <property type="match status" value="1"/>
</dbReference>
<dbReference type="InterPro" id="IPR036772">
    <property type="entry name" value="SRCR-like_dom_sf"/>
</dbReference>
<keyword evidence="3 10" id="KW-0732">Signal</keyword>
<dbReference type="PANTHER" id="PTHR19331">
    <property type="entry name" value="SCAVENGER RECEPTOR DOMAIN-CONTAINING"/>
    <property type="match status" value="1"/>
</dbReference>
<keyword evidence="4" id="KW-0677">Repeat</keyword>
<keyword evidence="13" id="KW-1185">Reference proteome</keyword>
<keyword evidence="5" id="KW-1133">Transmembrane helix</keyword>
<evidence type="ECO:0000256" key="4">
    <source>
        <dbReference type="ARBA" id="ARBA00022737"/>
    </source>
</evidence>
<comment type="caution">
    <text evidence="12">The sequence shown here is derived from an EMBL/GenBank/DDBJ whole genome shotgun (WGS) entry which is preliminary data.</text>
</comment>
<keyword evidence="8" id="KW-0325">Glycoprotein</keyword>
<evidence type="ECO:0000259" key="11">
    <source>
        <dbReference type="PROSITE" id="PS50287"/>
    </source>
</evidence>
<keyword evidence="7" id="KW-1015">Disulfide bond</keyword>
<proteinExistence type="predicted"/>
<dbReference type="SMART" id="SM00202">
    <property type="entry name" value="SR"/>
    <property type="match status" value="1"/>
</dbReference>
<comment type="caution">
    <text evidence="9">Lacks conserved residue(s) required for the propagation of feature annotation.</text>
</comment>
<comment type="subcellular location">
    <subcellularLocation>
        <location evidence="1">Membrane</location>
        <topology evidence="1">Single-pass membrane protein</topology>
    </subcellularLocation>
</comment>
<gene>
    <name evidence="12" type="ORF">ElyMa_000190400</name>
</gene>
<reference evidence="12 13" key="1">
    <citation type="journal article" date="2021" name="Elife">
        <title>Chloroplast acquisition without the gene transfer in kleptoplastic sea slugs, Plakobranchus ocellatus.</title>
        <authorList>
            <person name="Maeda T."/>
            <person name="Takahashi S."/>
            <person name="Yoshida T."/>
            <person name="Shimamura S."/>
            <person name="Takaki Y."/>
            <person name="Nagai Y."/>
            <person name="Toyoda A."/>
            <person name="Suzuki Y."/>
            <person name="Arimoto A."/>
            <person name="Ishii H."/>
            <person name="Satoh N."/>
            <person name="Nishiyama T."/>
            <person name="Hasebe M."/>
            <person name="Maruyama T."/>
            <person name="Minagawa J."/>
            <person name="Obokata J."/>
            <person name="Shigenobu S."/>
        </authorList>
    </citation>
    <scope>NUCLEOTIDE SEQUENCE [LARGE SCALE GENOMIC DNA]</scope>
</reference>
<dbReference type="FunFam" id="3.10.250.10:FF:000016">
    <property type="entry name" value="Scavenger receptor cysteine-rich protein type 12"/>
    <property type="match status" value="1"/>
</dbReference>
<keyword evidence="6" id="KW-0472">Membrane</keyword>
<dbReference type="Gene3D" id="3.10.250.10">
    <property type="entry name" value="SRCR-like domain"/>
    <property type="match status" value="1"/>
</dbReference>
<dbReference type="EMBL" id="BMAT01000359">
    <property type="protein sequence ID" value="GFR64885.1"/>
    <property type="molecule type" value="Genomic_DNA"/>
</dbReference>
<evidence type="ECO:0000313" key="12">
    <source>
        <dbReference type="EMBL" id="GFR64885.1"/>
    </source>
</evidence>
<dbReference type="PANTHER" id="PTHR19331:SF465">
    <property type="entry name" value="EGG PEPTIDE SPERACT RECEPTOR"/>
    <property type="match status" value="1"/>
</dbReference>
<evidence type="ECO:0000256" key="6">
    <source>
        <dbReference type="ARBA" id="ARBA00023136"/>
    </source>
</evidence>
<dbReference type="PRINTS" id="PR00258">
    <property type="entry name" value="SPERACTRCPTR"/>
</dbReference>
<dbReference type="GO" id="GO:0016020">
    <property type="term" value="C:membrane"/>
    <property type="evidence" value="ECO:0007669"/>
    <property type="project" value="UniProtKB-SubCell"/>
</dbReference>
<evidence type="ECO:0000256" key="9">
    <source>
        <dbReference type="PROSITE-ProRule" id="PRU00196"/>
    </source>
</evidence>
<dbReference type="AlphaFoldDB" id="A0AAV4EWF9"/>
<evidence type="ECO:0000256" key="1">
    <source>
        <dbReference type="ARBA" id="ARBA00004167"/>
    </source>
</evidence>
<dbReference type="PROSITE" id="PS50287">
    <property type="entry name" value="SRCR_2"/>
    <property type="match status" value="1"/>
</dbReference>
<evidence type="ECO:0000256" key="7">
    <source>
        <dbReference type="ARBA" id="ARBA00023157"/>
    </source>
</evidence>
<organism evidence="12 13">
    <name type="scientific">Elysia marginata</name>
    <dbReference type="NCBI Taxonomy" id="1093978"/>
    <lineage>
        <taxon>Eukaryota</taxon>
        <taxon>Metazoa</taxon>
        <taxon>Spiralia</taxon>
        <taxon>Lophotrochozoa</taxon>
        <taxon>Mollusca</taxon>
        <taxon>Gastropoda</taxon>
        <taxon>Heterobranchia</taxon>
        <taxon>Euthyneura</taxon>
        <taxon>Panpulmonata</taxon>
        <taxon>Sacoglossa</taxon>
        <taxon>Placobranchoidea</taxon>
        <taxon>Plakobranchidae</taxon>
        <taxon>Elysia</taxon>
    </lineage>
</organism>
<feature type="domain" description="SRCR" evidence="11">
    <location>
        <begin position="30"/>
        <end position="91"/>
    </location>
</feature>
<evidence type="ECO:0000313" key="13">
    <source>
        <dbReference type="Proteomes" id="UP000762676"/>
    </source>
</evidence>
<dbReference type="SUPFAM" id="SSF56487">
    <property type="entry name" value="SRCR-like"/>
    <property type="match status" value="1"/>
</dbReference>
<protein>
    <submittedName>
        <fullName evidence="12">Deleted in malignant brain tumors 1 protein</fullName>
    </submittedName>
</protein>
<evidence type="ECO:0000256" key="5">
    <source>
        <dbReference type="ARBA" id="ARBA00022989"/>
    </source>
</evidence>
<dbReference type="Proteomes" id="UP000762676">
    <property type="component" value="Unassembled WGS sequence"/>
</dbReference>
<dbReference type="InterPro" id="IPR001190">
    <property type="entry name" value="SRCR"/>
</dbReference>
<evidence type="ECO:0000256" key="10">
    <source>
        <dbReference type="SAM" id="SignalP"/>
    </source>
</evidence>
<feature type="signal peptide" evidence="10">
    <location>
        <begin position="1"/>
        <end position="21"/>
    </location>
</feature>
<keyword evidence="2" id="KW-0812">Transmembrane</keyword>
<evidence type="ECO:0000256" key="8">
    <source>
        <dbReference type="ARBA" id="ARBA00023180"/>
    </source>
</evidence>
<accession>A0AAV4EWF9</accession>